<protein>
    <recommendedName>
        <fullName evidence="3">Transaldolase</fullName>
    </recommendedName>
</protein>
<dbReference type="GO" id="GO:0005975">
    <property type="term" value="P:carbohydrate metabolic process"/>
    <property type="evidence" value="ECO:0007669"/>
    <property type="project" value="InterPro"/>
</dbReference>
<reference evidence="2" key="1">
    <citation type="journal article" date="2014" name="Front. Microbiol.">
        <title>High frequency of phylogenetically diverse reductive dehalogenase-homologous genes in deep subseafloor sedimentary metagenomes.</title>
        <authorList>
            <person name="Kawai M."/>
            <person name="Futagami T."/>
            <person name="Toyoda A."/>
            <person name="Takaki Y."/>
            <person name="Nishi S."/>
            <person name="Hori S."/>
            <person name="Arai W."/>
            <person name="Tsubouchi T."/>
            <person name="Morono Y."/>
            <person name="Uchiyama I."/>
            <person name="Ito T."/>
            <person name="Fujiyama A."/>
            <person name="Inagaki F."/>
            <person name="Takami H."/>
        </authorList>
    </citation>
    <scope>NUCLEOTIDE SEQUENCE</scope>
    <source>
        <strain evidence="2">Expedition CK06-06</strain>
    </source>
</reference>
<dbReference type="AlphaFoldDB" id="X1SJY6"/>
<dbReference type="EMBL" id="BARV01043995">
    <property type="protein sequence ID" value="GAI68079.1"/>
    <property type="molecule type" value="Genomic_DNA"/>
</dbReference>
<dbReference type="InterPro" id="IPR018225">
    <property type="entry name" value="Transaldolase_AS"/>
</dbReference>
<comment type="caution">
    <text evidence="2">The sequence shown here is derived from an EMBL/GenBank/DDBJ whole genome shotgun (WGS) entry which is preliminary data.</text>
</comment>
<dbReference type="PANTHER" id="PTHR10683">
    <property type="entry name" value="TRANSALDOLASE"/>
    <property type="match status" value="1"/>
</dbReference>
<feature type="non-terminal residue" evidence="2">
    <location>
        <position position="1"/>
    </location>
</feature>
<keyword evidence="1" id="KW-0704">Schiff base</keyword>
<accession>X1SJY6</accession>
<name>X1SJY6_9ZZZZ</name>
<organism evidence="2">
    <name type="scientific">marine sediment metagenome</name>
    <dbReference type="NCBI Taxonomy" id="412755"/>
    <lineage>
        <taxon>unclassified sequences</taxon>
        <taxon>metagenomes</taxon>
        <taxon>ecological metagenomes</taxon>
    </lineage>
</organism>
<dbReference type="Pfam" id="PF00923">
    <property type="entry name" value="TAL_FSA"/>
    <property type="match status" value="1"/>
</dbReference>
<evidence type="ECO:0000256" key="1">
    <source>
        <dbReference type="ARBA" id="ARBA00023270"/>
    </source>
</evidence>
<gene>
    <name evidence="2" type="ORF">S06H3_65375</name>
</gene>
<dbReference type="InterPro" id="IPR001585">
    <property type="entry name" value="TAL/FSA"/>
</dbReference>
<evidence type="ECO:0008006" key="3">
    <source>
        <dbReference type="Google" id="ProtNLM"/>
    </source>
</evidence>
<sequence length="74" mass="7997">WTQAMIEQAQLISSWAPNIVIKIPATSDGLEVTSALAKENIKVNFTLCFSLNQALLGALYPSNTEAARDYNALG</sequence>
<dbReference type="PROSITE" id="PS00958">
    <property type="entry name" value="TRANSALDOLASE_2"/>
    <property type="match status" value="1"/>
</dbReference>
<proteinExistence type="predicted"/>
<dbReference type="InterPro" id="IPR013785">
    <property type="entry name" value="Aldolase_TIM"/>
</dbReference>
<dbReference type="Gene3D" id="3.20.20.70">
    <property type="entry name" value="Aldolase class I"/>
    <property type="match status" value="1"/>
</dbReference>
<evidence type="ECO:0000313" key="2">
    <source>
        <dbReference type="EMBL" id="GAI68079.1"/>
    </source>
</evidence>
<dbReference type="SUPFAM" id="SSF51569">
    <property type="entry name" value="Aldolase"/>
    <property type="match status" value="1"/>
</dbReference>